<protein>
    <recommendedName>
        <fullName evidence="2">NAD-dependent epimerase/dehydratase domain-containing protein</fullName>
    </recommendedName>
</protein>
<evidence type="ECO:0000256" key="1">
    <source>
        <dbReference type="ARBA" id="ARBA00007637"/>
    </source>
</evidence>
<dbReference type="InterPro" id="IPR001509">
    <property type="entry name" value="Epimerase_deHydtase"/>
</dbReference>
<sequence length="231" mass="26056">MTNPEKFIVIGSNCFSGACFVDCVLGENPDSMVAGISRSPEKEDLFLPYKSKGRNRFHFHALDLNKHLDEIVSVIKEFRPDYIVNFSAQGMVAQSWENPDQWFQTNGMALMSLADRLKQEKYLKRFVQISTPEVYGSCSGHIKEDAPLNPSTPYAASKACGDLSLIPYHKNFNFPVVFTRATNVYGAHQQLYRIIPRTVIYIKQNKKIQLQGGGKAVKSYIHIRDVCAATL</sequence>
<evidence type="ECO:0000259" key="2">
    <source>
        <dbReference type="Pfam" id="PF01370"/>
    </source>
</evidence>
<feature type="domain" description="NAD-dependent epimerase/dehydratase" evidence="2">
    <location>
        <begin position="8"/>
        <end position="230"/>
    </location>
</feature>
<dbReference type="Pfam" id="PF01370">
    <property type="entry name" value="Epimerase"/>
    <property type="match status" value="1"/>
</dbReference>
<dbReference type="PANTHER" id="PTHR43000">
    <property type="entry name" value="DTDP-D-GLUCOSE 4,6-DEHYDRATASE-RELATED"/>
    <property type="match status" value="1"/>
</dbReference>
<comment type="similarity">
    <text evidence="1">Belongs to the NAD(P)-dependent epimerase/dehydratase family.</text>
</comment>
<dbReference type="Gene3D" id="3.40.50.720">
    <property type="entry name" value="NAD(P)-binding Rossmann-like Domain"/>
    <property type="match status" value="1"/>
</dbReference>
<dbReference type="AlphaFoldDB" id="A0A383AYM5"/>
<gene>
    <name evidence="3" type="ORF">METZ01_LOCUS465102</name>
</gene>
<organism evidence="3">
    <name type="scientific">marine metagenome</name>
    <dbReference type="NCBI Taxonomy" id="408172"/>
    <lineage>
        <taxon>unclassified sequences</taxon>
        <taxon>metagenomes</taxon>
        <taxon>ecological metagenomes</taxon>
    </lineage>
</organism>
<proteinExistence type="inferred from homology"/>
<dbReference type="CDD" id="cd08946">
    <property type="entry name" value="SDR_e"/>
    <property type="match status" value="1"/>
</dbReference>
<dbReference type="EMBL" id="UINC01195609">
    <property type="protein sequence ID" value="SVE12248.1"/>
    <property type="molecule type" value="Genomic_DNA"/>
</dbReference>
<dbReference type="PROSITE" id="PS51257">
    <property type="entry name" value="PROKAR_LIPOPROTEIN"/>
    <property type="match status" value="1"/>
</dbReference>
<dbReference type="SUPFAM" id="SSF51735">
    <property type="entry name" value="NAD(P)-binding Rossmann-fold domains"/>
    <property type="match status" value="1"/>
</dbReference>
<reference evidence="3" key="1">
    <citation type="submission" date="2018-05" db="EMBL/GenBank/DDBJ databases">
        <authorList>
            <person name="Lanie J.A."/>
            <person name="Ng W.-L."/>
            <person name="Kazmierczak K.M."/>
            <person name="Andrzejewski T.M."/>
            <person name="Davidsen T.M."/>
            <person name="Wayne K.J."/>
            <person name="Tettelin H."/>
            <person name="Glass J.I."/>
            <person name="Rusch D."/>
            <person name="Podicherti R."/>
            <person name="Tsui H.-C.T."/>
            <person name="Winkler M.E."/>
        </authorList>
    </citation>
    <scope>NUCLEOTIDE SEQUENCE</scope>
</reference>
<dbReference type="InterPro" id="IPR036291">
    <property type="entry name" value="NAD(P)-bd_dom_sf"/>
</dbReference>
<feature type="non-terminal residue" evidence="3">
    <location>
        <position position="231"/>
    </location>
</feature>
<evidence type="ECO:0000313" key="3">
    <source>
        <dbReference type="EMBL" id="SVE12248.1"/>
    </source>
</evidence>
<dbReference type="Gene3D" id="3.90.25.10">
    <property type="entry name" value="UDP-galactose 4-epimerase, domain 1"/>
    <property type="match status" value="1"/>
</dbReference>
<name>A0A383AYM5_9ZZZZ</name>
<accession>A0A383AYM5</accession>